<dbReference type="SUPFAM" id="SSF50630">
    <property type="entry name" value="Acid proteases"/>
    <property type="match status" value="1"/>
</dbReference>
<dbReference type="AlphaFoldDB" id="A0A6V7QBX0"/>
<dbReference type="Pfam" id="PF13975">
    <property type="entry name" value="gag-asp_proteas"/>
    <property type="match status" value="1"/>
</dbReference>
<reference evidence="1" key="1">
    <citation type="submission" date="2020-07" db="EMBL/GenBank/DDBJ databases">
        <authorList>
            <person name="Lin J."/>
        </authorList>
    </citation>
    <scope>NUCLEOTIDE SEQUENCE</scope>
</reference>
<protein>
    <submittedName>
        <fullName evidence="1">Uncharacterized protein</fullName>
    </submittedName>
</protein>
<sequence>MVYALPRSFMVELVKYEETIYDGEELTVAQLQLEDVKPADAVVSEKPSIIQTRFVRPLFIRVLIEERPVGRVMVDRGAMINFIPTSFFKKLGKSEDELKPTDTIMTDFTGSSKQAKGVLMTEITVGSKTLRTTFFVVDADSHYNLLLGRDWIHANECVPSMLHGKLFQWIGDRVEEIRAKGWPQMVDVNSEGIGHINWADTDPDQISFVRVTEEGVQLILVKDEEALVAAEEPPSWLKWNAKSQELEL</sequence>
<dbReference type="PANTHER" id="PTHR33240">
    <property type="entry name" value="OS08G0508500 PROTEIN"/>
    <property type="match status" value="1"/>
</dbReference>
<evidence type="ECO:0000313" key="1">
    <source>
        <dbReference type="EMBL" id="CAD1840643.1"/>
    </source>
</evidence>
<proteinExistence type="predicted"/>
<dbReference type="PANTHER" id="PTHR33240:SF15">
    <property type="entry name" value="GAG-PRO-LIKE PROTEIN"/>
    <property type="match status" value="1"/>
</dbReference>
<name>A0A6V7QBX0_ANACO</name>
<organism evidence="1">
    <name type="scientific">Ananas comosus var. bracteatus</name>
    <name type="common">red pineapple</name>
    <dbReference type="NCBI Taxonomy" id="296719"/>
    <lineage>
        <taxon>Eukaryota</taxon>
        <taxon>Viridiplantae</taxon>
        <taxon>Streptophyta</taxon>
        <taxon>Embryophyta</taxon>
        <taxon>Tracheophyta</taxon>
        <taxon>Spermatophyta</taxon>
        <taxon>Magnoliopsida</taxon>
        <taxon>Liliopsida</taxon>
        <taxon>Poales</taxon>
        <taxon>Bromeliaceae</taxon>
        <taxon>Bromelioideae</taxon>
        <taxon>Ananas</taxon>
    </lineage>
</organism>
<dbReference type="CDD" id="cd00303">
    <property type="entry name" value="retropepsin_like"/>
    <property type="match status" value="1"/>
</dbReference>
<dbReference type="EMBL" id="LR862135">
    <property type="protein sequence ID" value="CAD1840643.1"/>
    <property type="molecule type" value="Genomic_DNA"/>
</dbReference>
<accession>A0A6V7QBX0</accession>
<dbReference type="Gene3D" id="2.40.70.10">
    <property type="entry name" value="Acid Proteases"/>
    <property type="match status" value="1"/>
</dbReference>
<gene>
    <name evidence="1" type="ORF">CB5_LOCUS23854</name>
</gene>
<dbReference type="InterPro" id="IPR021109">
    <property type="entry name" value="Peptidase_aspartic_dom_sf"/>
</dbReference>